<keyword evidence="1 6" id="KW-0963">Cytoplasm</keyword>
<feature type="active site" evidence="6">
    <location>
        <position position="115"/>
    </location>
</feature>
<name>A0A0J5S5Y1_9PAST</name>
<dbReference type="InterPro" id="IPR000534">
    <property type="entry name" value="Semialdehyde_DH_NAD-bd"/>
</dbReference>
<dbReference type="PATRIC" id="fig|67855.3.peg.2509"/>
<evidence type="ECO:0000256" key="5">
    <source>
        <dbReference type="ARBA" id="ARBA00023002"/>
    </source>
</evidence>
<evidence type="ECO:0000259" key="7">
    <source>
        <dbReference type="SMART" id="SM00859"/>
    </source>
</evidence>
<dbReference type="RefSeq" id="WP_047976127.1">
    <property type="nucleotide sequence ID" value="NZ_JWIZ01000009.1"/>
</dbReference>
<dbReference type="Proteomes" id="UP000036270">
    <property type="component" value="Unassembled WGS sequence"/>
</dbReference>
<evidence type="ECO:0000256" key="6">
    <source>
        <dbReference type="HAMAP-Rule" id="MF_01110"/>
    </source>
</evidence>
<dbReference type="PANTHER" id="PTHR32338">
    <property type="entry name" value="N-ACETYL-GAMMA-GLUTAMYL-PHOSPHATE REDUCTASE, CHLOROPLASTIC-RELATED-RELATED"/>
    <property type="match status" value="1"/>
</dbReference>
<comment type="similarity">
    <text evidence="6">Belongs to the NAGSA dehydrogenase family. Type 2 subfamily.</text>
</comment>
<dbReference type="InterPro" id="IPR050085">
    <property type="entry name" value="AGPR"/>
</dbReference>
<evidence type="ECO:0000313" key="9">
    <source>
        <dbReference type="Proteomes" id="UP000036270"/>
    </source>
</evidence>
<dbReference type="GO" id="GO:0006526">
    <property type="term" value="P:L-arginine biosynthetic process"/>
    <property type="evidence" value="ECO:0007669"/>
    <property type="project" value="UniProtKB-UniRule"/>
</dbReference>
<evidence type="ECO:0000256" key="3">
    <source>
        <dbReference type="ARBA" id="ARBA00022605"/>
    </source>
</evidence>
<gene>
    <name evidence="6" type="primary">argC</name>
    <name evidence="8" type="ORF">RO21_01995</name>
</gene>
<dbReference type="CDD" id="cd23935">
    <property type="entry name" value="AGPR_2_C"/>
    <property type="match status" value="1"/>
</dbReference>
<dbReference type="STRING" id="67855.RO21_01995"/>
<comment type="catalytic activity">
    <reaction evidence="6">
        <text>N-acetyl-L-glutamate 5-semialdehyde + phosphate + NADP(+) = N-acetyl-L-glutamyl 5-phosphate + NADPH + H(+)</text>
        <dbReference type="Rhea" id="RHEA:21588"/>
        <dbReference type="ChEBI" id="CHEBI:15378"/>
        <dbReference type="ChEBI" id="CHEBI:29123"/>
        <dbReference type="ChEBI" id="CHEBI:43474"/>
        <dbReference type="ChEBI" id="CHEBI:57783"/>
        <dbReference type="ChEBI" id="CHEBI:57936"/>
        <dbReference type="ChEBI" id="CHEBI:58349"/>
        <dbReference type="EC" id="1.2.1.38"/>
    </reaction>
</comment>
<reference evidence="8 9" key="1">
    <citation type="submission" date="2014-12" db="EMBL/GenBank/DDBJ databases">
        <title>Reclassification of Actinobacillus muris as Muribacter muris.</title>
        <authorList>
            <person name="Christensen H."/>
            <person name="Nicklas W."/>
            <person name="Bisgaard M."/>
        </authorList>
    </citation>
    <scope>NUCLEOTIDE SEQUENCE [LARGE SCALE GENOMIC DNA]</scope>
    <source>
        <strain evidence="8 9">Ackerman80-443D</strain>
    </source>
</reference>
<accession>A0A0J5S5Y1</accession>
<feature type="domain" description="Semialdehyde dehydrogenase NAD-binding" evidence="7">
    <location>
        <begin position="5"/>
        <end position="105"/>
    </location>
</feature>
<dbReference type="NCBIfam" id="TIGR01851">
    <property type="entry name" value="argC_other"/>
    <property type="match status" value="1"/>
</dbReference>
<dbReference type="GO" id="GO:0003942">
    <property type="term" value="F:N-acetyl-gamma-glutamyl-phosphate reductase activity"/>
    <property type="evidence" value="ECO:0007669"/>
    <property type="project" value="UniProtKB-UniRule"/>
</dbReference>
<dbReference type="Pfam" id="PF01118">
    <property type="entry name" value="Semialdhyde_dh"/>
    <property type="match status" value="1"/>
</dbReference>
<dbReference type="PANTHER" id="PTHR32338:SF10">
    <property type="entry name" value="N-ACETYL-GAMMA-GLUTAMYL-PHOSPHATE REDUCTASE, CHLOROPLASTIC-RELATED"/>
    <property type="match status" value="1"/>
</dbReference>
<dbReference type="InterPro" id="IPR058924">
    <property type="entry name" value="AGPR_dimerisation_dom"/>
</dbReference>
<dbReference type="UniPathway" id="UPA00068">
    <property type="reaction ID" value="UER00108"/>
</dbReference>
<dbReference type="InterPro" id="IPR036291">
    <property type="entry name" value="NAD(P)-bd_dom_sf"/>
</dbReference>
<dbReference type="EMBL" id="JWIZ01000009">
    <property type="protein sequence ID" value="KMK52257.1"/>
    <property type="molecule type" value="Genomic_DNA"/>
</dbReference>
<dbReference type="Gene3D" id="3.30.360.10">
    <property type="entry name" value="Dihydrodipicolinate Reductase, domain 2"/>
    <property type="match status" value="1"/>
</dbReference>
<proteinExistence type="inferred from homology"/>
<comment type="subcellular location">
    <subcellularLocation>
        <location evidence="6">Cytoplasm</location>
    </subcellularLocation>
</comment>
<dbReference type="HAMAP" id="MF_01110">
    <property type="entry name" value="ArgC_type2"/>
    <property type="match status" value="1"/>
</dbReference>
<evidence type="ECO:0000256" key="4">
    <source>
        <dbReference type="ARBA" id="ARBA00022857"/>
    </source>
</evidence>
<dbReference type="SUPFAM" id="SSF55347">
    <property type="entry name" value="Glyceraldehyde-3-phosphate dehydrogenase-like, C-terminal domain"/>
    <property type="match status" value="1"/>
</dbReference>
<protein>
    <recommendedName>
        <fullName evidence="6">N-acetyl-gamma-glutamyl-phosphate reductase</fullName>
        <shortName evidence="6">AGPR</shortName>
        <ecNumber evidence="6">1.2.1.38</ecNumber>
    </recommendedName>
    <alternativeName>
        <fullName evidence="6">N-acetyl-glutamate semialdehyde dehydrogenase</fullName>
        <shortName evidence="6">NAGSA dehydrogenase</shortName>
    </alternativeName>
</protein>
<comment type="function">
    <text evidence="6">Catalyzes the NADPH-dependent reduction of N-acetyl-5-glutamyl phosphate to yield N-acetyl-L-glutamate 5-semialdehyde.</text>
</comment>
<dbReference type="AlphaFoldDB" id="A0A0J5S5Y1"/>
<comment type="caution">
    <text evidence="8">The sequence shown here is derived from an EMBL/GenBank/DDBJ whole genome shotgun (WGS) entry which is preliminary data.</text>
</comment>
<keyword evidence="2 6" id="KW-0055">Arginine biosynthesis</keyword>
<dbReference type="SUPFAM" id="SSF51735">
    <property type="entry name" value="NAD(P)-binding Rossmann-fold domains"/>
    <property type="match status" value="1"/>
</dbReference>
<keyword evidence="9" id="KW-1185">Reference proteome</keyword>
<organism evidence="8 9">
    <name type="scientific">Muribacter muris</name>
    <dbReference type="NCBI Taxonomy" id="67855"/>
    <lineage>
        <taxon>Bacteria</taxon>
        <taxon>Pseudomonadati</taxon>
        <taxon>Pseudomonadota</taxon>
        <taxon>Gammaproteobacteria</taxon>
        <taxon>Pasteurellales</taxon>
        <taxon>Pasteurellaceae</taxon>
        <taxon>Muribacter</taxon>
    </lineage>
</organism>
<dbReference type="SMART" id="SM00859">
    <property type="entry name" value="Semialdhyde_dh"/>
    <property type="match status" value="1"/>
</dbReference>
<sequence length="315" mass="34391">MAQYRIFVDGAVGTTGLRIHERLSNQADIRLLTLAENERKCLTARLAKIREADLTFLCLPDEAAREIIALAPDTARICDTSTAHRTHADWVYGLAELSGQREKIASAKRVAVPGCHATGFISLIRPLIERQALAADYPLGCQSLTGYSGGGKPMIADYQATDRPAAFNAPRLYELGLQHKHLPEMQRFTGSEATPIFTPVVADYHSGMLVSVPLPLAAINAPFRSGEAVQQLLADYYRHAKLIRVQPHAQMDTDGMLAANALAGKDHLEINVFSNEHQLLLTARFDNLGKGASGAAIQCMNLMLGRNETAGLEWH</sequence>
<dbReference type="GO" id="GO:0005737">
    <property type="term" value="C:cytoplasm"/>
    <property type="evidence" value="ECO:0007669"/>
    <property type="project" value="UniProtKB-SubCell"/>
</dbReference>
<keyword evidence="5 6" id="KW-0560">Oxidoreductase</keyword>
<dbReference type="EC" id="1.2.1.38" evidence="6"/>
<comment type="pathway">
    <text evidence="6">Amino-acid biosynthesis; L-arginine biosynthesis; N(2)-acetyl-L-ornithine from L-glutamate: step 3/4.</text>
</comment>
<evidence type="ECO:0000313" key="8">
    <source>
        <dbReference type="EMBL" id="KMK52257.1"/>
    </source>
</evidence>
<dbReference type="InterPro" id="IPR010136">
    <property type="entry name" value="AGPR_type-2"/>
</dbReference>
<keyword evidence="3 6" id="KW-0028">Amino-acid biosynthesis</keyword>
<keyword evidence="4 6" id="KW-0521">NADP</keyword>
<evidence type="ECO:0000256" key="2">
    <source>
        <dbReference type="ARBA" id="ARBA00022571"/>
    </source>
</evidence>
<evidence type="ECO:0000256" key="1">
    <source>
        <dbReference type="ARBA" id="ARBA00022490"/>
    </source>
</evidence>
<dbReference type="Pfam" id="PF22698">
    <property type="entry name" value="Semialdhyde_dhC_1"/>
    <property type="match status" value="1"/>
</dbReference>
<dbReference type="Gene3D" id="3.40.50.720">
    <property type="entry name" value="NAD(P)-binding Rossmann-like Domain"/>
    <property type="match status" value="1"/>
</dbReference>
<dbReference type="GO" id="GO:0051287">
    <property type="term" value="F:NAD binding"/>
    <property type="evidence" value="ECO:0007669"/>
    <property type="project" value="InterPro"/>
</dbReference>